<comment type="caution">
    <text evidence="5">The sequence shown here is derived from an EMBL/GenBank/DDBJ whole genome shotgun (WGS) entry which is preliminary data.</text>
</comment>
<gene>
    <name evidence="5" type="ORF">EDD31_0427</name>
</gene>
<dbReference type="GO" id="GO:0005829">
    <property type="term" value="C:cytosol"/>
    <property type="evidence" value="ECO:0007669"/>
    <property type="project" value="TreeGrafter"/>
</dbReference>
<comment type="similarity">
    <text evidence="1 4">Belongs to the glycosyl hydrolase 1 family.</text>
</comment>
<proteinExistence type="inferred from homology"/>
<dbReference type="OrthoDB" id="9765195at2"/>
<dbReference type="GO" id="GO:0016052">
    <property type="term" value="P:carbohydrate catabolic process"/>
    <property type="evidence" value="ECO:0007669"/>
    <property type="project" value="TreeGrafter"/>
</dbReference>
<evidence type="ECO:0000256" key="4">
    <source>
        <dbReference type="RuleBase" id="RU003690"/>
    </source>
</evidence>
<keyword evidence="6" id="KW-1185">Reference proteome</keyword>
<name>A0A3N2B9Z9_9MICO</name>
<dbReference type="SUPFAM" id="SSF51445">
    <property type="entry name" value="(Trans)glycosidases"/>
    <property type="match status" value="1"/>
</dbReference>
<dbReference type="Gene3D" id="3.20.20.80">
    <property type="entry name" value="Glycosidases"/>
    <property type="match status" value="1"/>
</dbReference>
<evidence type="ECO:0000256" key="1">
    <source>
        <dbReference type="ARBA" id="ARBA00010838"/>
    </source>
</evidence>
<dbReference type="RefSeq" id="WP_123302701.1">
    <property type="nucleotide sequence ID" value="NZ_RKHK01000001.1"/>
</dbReference>
<dbReference type="Pfam" id="PF00232">
    <property type="entry name" value="Glyco_hydro_1"/>
    <property type="match status" value="1"/>
</dbReference>
<accession>A0A3N2B9Z9</accession>
<dbReference type="PANTHER" id="PTHR10353:SF36">
    <property type="entry name" value="LP05116P"/>
    <property type="match status" value="1"/>
</dbReference>
<evidence type="ECO:0000313" key="6">
    <source>
        <dbReference type="Proteomes" id="UP000280668"/>
    </source>
</evidence>
<dbReference type="AlphaFoldDB" id="A0A3N2B9Z9"/>
<sequence>MTSYQLIRLSWRDLQPEAQLTRGEDSGALRLQDPLPSEVTPGAAPLHEPAIEEAAGAMEDVRRRGRVPAVVLHAGDLPAALAAAGWAHRGVAEAFASYARQVVTRLHATHHEPALWITVEDPWQIAFGAYQRPQPATALAAAHHLNLAHGLAALAVREAATGARIGLALRLHVPRAADPERAADLAAAHRVALYGNHVFLGPLLDGSYPVELRRRTREVSDWSFVRPGDLVAIRQHLDLLVAVHRPPVSAREVQTGMIAGSRAGWFDLDDVDMVVHEAAQDRAEAYYDLLTALDNAYDGHPMLAMAGADVRDPAARAALEEAVVRARTDGAAVTGQVLAEEAP</sequence>
<evidence type="ECO:0000256" key="3">
    <source>
        <dbReference type="ARBA" id="ARBA00023295"/>
    </source>
</evidence>
<dbReference type="GO" id="GO:0008422">
    <property type="term" value="F:beta-glucosidase activity"/>
    <property type="evidence" value="ECO:0007669"/>
    <property type="project" value="TreeGrafter"/>
</dbReference>
<protein>
    <submittedName>
        <fullName evidence="5">Beta-glucosidase</fullName>
    </submittedName>
</protein>
<reference evidence="5 6" key="1">
    <citation type="submission" date="2018-11" db="EMBL/GenBank/DDBJ databases">
        <title>Sequencing the genomes of 1000 actinobacteria strains.</title>
        <authorList>
            <person name="Klenk H.-P."/>
        </authorList>
    </citation>
    <scope>NUCLEOTIDE SEQUENCE [LARGE SCALE GENOMIC DNA]</scope>
    <source>
        <strain evidence="5 6">DSM 11294</strain>
    </source>
</reference>
<dbReference type="InterPro" id="IPR001360">
    <property type="entry name" value="Glyco_hydro_1"/>
</dbReference>
<evidence type="ECO:0000256" key="2">
    <source>
        <dbReference type="ARBA" id="ARBA00022801"/>
    </source>
</evidence>
<keyword evidence="3" id="KW-0326">Glycosidase</keyword>
<dbReference type="PANTHER" id="PTHR10353">
    <property type="entry name" value="GLYCOSYL HYDROLASE"/>
    <property type="match status" value="1"/>
</dbReference>
<dbReference type="EMBL" id="RKHK01000001">
    <property type="protein sequence ID" value="ROR72081.1"/>
    <property type="molecule type" value="Genomic_DNA"/>
</dbReference>
<dbReference type="InterPro" id="IPR017853">
    <property type="entry name" value="GH"/>
</dbReference>
<keyword evidence="2" id="KW-0378">Hydrolase</keyword>
<evidence type="ECO:0000313" key="5">
    <source>
        <dbReference type="EMBL" id="ROR72081.1"/>
    </source>
</evidence>
<dbReference type="Proteomes" id="UP000280668">
    <property type="component" value="Unassembled WGS sequence"/>
</dbReference>
<organism evidence="5 6">
    <name type="scientific">Bogoriella caseilytica</name>
    <dbReference type="NCBI Taxonomy" id="56055"/>
    <lineage>
        <taxon>Bacteria</taxon>
        <taxon>Bacillati</taxon>
        <taxon>Actinomycetota</taxon>
        <taxon>Actinomycetes</taxon>
        <taxon>Micrococcales</taxon>
        <taxon>Bogoriellaceae</taxon>
        <taxon>Bogoriella</taxon>
    </lineage>
</organism>